<keyword evidence="1" id="KW-0472">Membrane</keyword>
<proteinExistence type="predicted"/>
<name>A0ABV4CDF4_9PSEU</name>
<gene>
    <name evidence="2" type="ORF">AB8O55_06915</name>
</gene>
<dbReference type="InterPro" id="IPR035197">
    <property type="entry name" value="DUF5313"/>
</dbReference>
<comment type="caution">
    <text evidence="2">The sequence shown here is derived from an EMBL/GenBank/DDBJ whole genome shotgun (WGS) entry which is preliminary data.</text>
</comment>
<evidence type="ECO:0000313" key="3">
    <source>
        <dbReference type="Proteomes" id="UP001564626"/>
    </source>
</evidence>
<evidence type="ECO:0000313" key="2">
    <source>
        <dbReference type="EMBL" id="MEY8039124.1"/>
    </source>
</evidence>
<dbReference type="Pfam" id="PF17240">
    <property type="entry name" value="DUF5313"/>
    <property type="match status" value="1"/>
</dbReference>
<protein>
    <submittedName>
        <fullName evidence="2">DUF5313 family protein</fullName>
    </submittedName>
</protein>
<accession>A0ABV4CDF4</accession>
<dbReference type="EMBL" id="JBGEHV010000008">
    <property type="protein sequence ID" value="MEY8039124.1"/>
    <property type="molecule type" value="Genomic_DNA"/>
</dbReference>
<feature type="transmembrane region" description="Helical" evidence="1">
    <location>
        <begin position="65"/>
        <end position="84"/>
    </location>
</feature>
<dbReference type="Proteomes" id="UP001564626">
    <property type="component" value="Unassembled WGS sequence"/>
</dbReference>
<evidence type="ECO:0000256" key="1">
    <source>
        <dbReference type="SAM" id="Phobius"/>
    </source>
</evidence>
<dbReference type="RefSeq" id="WP_345363487.1">
    <property type="nucleotide sequence ID" value="NZ_BAABII010000010.1"/>
</dbReference>
<sequence>MGDSGLVRPNPLLWVWYAYGGRLPARHREWVLHDSTTRTWILRHVARTLVQVSPGLLFLLAPGPLWIKALSLLGGVILALWYSLSYMEYTCEYRLYKHGYELGTGKAVRDRAKQTTTEEQAARYAALYRSPDGP</sequence>
<organism evidence="2 3">
    <name type="scientific">Saccharopolyspora cebuensis</name>
    <dbReference type="NCBI Taxonomy" id="418759"/>
    <lineage>
        <taxon>Bacteria</taxon>
        <taxon>Bacillati</taxon>
        <taxon>Actinomycetota</taxon>
        <taxon>Actinomycetes</taxon>
        <taxon>Pseudonocardiales</taxon>
        <taxon>Pseudonocardiaceae</taxon>
        <taxon>Saccharopolyspora</taxon>
    </lineage>
</organism>
<keyword evidence="3" id="KW-1185">Reference proteome</keyword>
<keyword evidence="1" id="KW-0812">Transmembrane</keyword>
<reference evidence="2 3" key="1">
    <citation type="submission" date="2024-08" db="EMBL/GenBank/DDBJ databases">
        <title>Genome mining of Saccharopolyspora cebuensis PGLac3 from Nigerian medicinal plant.</title>
        <authorList>
            <person name="Ezeobiora C.E."/>
            <person name="Igbokwe N.H."/>
            <person name="Amin D.H."/>
            <person name="Mendie U.E."/>
        </authorList>
    </citation>
    <scope>NUCLEOTIDE SEQUENCE [LARGE SCALE GENOMIC DNA]</scope>
    <source>
        <strain evidence="2 3">PGLac3</strain>
    </source>
</reference>
<keyword evidence="1" id="KW-1133">Transmembrane helix</keyword>